<dbReference type="GO" id="GO:0004523">
    <property type="term" value="F:RNA-DNA hybrid ribonuclease activity"/>
    <property type="evidence" value="ECO:0007669"/>
    <property type="project" value="InterPro"/>
</dbReference>
<dbReference type="SUPFAM" id="SSF53098">
    <property type="entry name" value="Ribonuclease H-like"/>
    <property type="match status" value="1"/>
</dbReference>
<dbReference type="Gene3D" id="3.30.420.10">
    <property type="entry name" value="Ribonuclease H-like superfamily/Ribonuclease H"/>
    <property type="match status" value="1"/>
</dbReference>
<evidence type="ECO:0000259" key="1">
    <source>
        <dbReference type="PROSITE" id="PS50879"/>
    </source>
</evidence>
<dbReference type="Proteomes" id="UP000559256">
    <property type="component" value="Unassembled WGS sequence"/>
</dbReference>
<accession>A0A8H5G7P7</accession>
<sequence length="172" mass="19110">MTVAWELLDILPQKWDPRREQPEDYEKEPHITNERNTTYFDNRVTTNGTLGDIFQIFTDKKLTPSDYTPDNQIIHMSEPTIVGTNGSCINNGCENAVAGAGIFFAAEDAWNHALKVPSQIGDTHITQSNQTGELLAAKTAAKIVSVDTELEIETDSKYVIGHLTSKFAKNGR</sequence>
<feature type="domain" description="RNase H type-1" evidence="1">
    <location>
        <begin position="76"/>
        <end position="172"/>
    </location>
</feature>
<protein>
    <recommendedName>
        <fullName evidence="1">RNase H type-1 domain-containing protein</fullName>
    </recommendedName>
</protein>
<organism evidence="2 3">
    <name type="scientific">Tetrapyrgos nigripes</name>
    <dbReference type="NCBI Taxonomy" id="182062"/>
    <lineage>
        <taxon>Eukaryota</taxon>
        <taxon>Fungi</taxon>
        <taxon>Dikarya</taxon>
        <taxon>Basidiomycota</taxon>
        <taxon>Agaricomycotina</taxon>
        <taxon>Agaricomycetes</taxon>
        <taxon>Agaricomycetidae</taxon>
        <taxon>Agaricales</taxon>
        <taxon>Marasmiineae</taxon>
        <taxon>Marasmiaceae</taxon>
        <taxon>Tetrapyrgos</taxon>
    </lineage>
</organism>
<dbReference type="OrthoDB" id="3062525at2759"/>
<dbReference type="GO" id="GO:0003676">
    <property type="term" value="F:nucleic acid binding"/>
    <property type="evidence" value="ECO:0007669"/>
    <property type="project" value="InterPro"/>
</dbReference>
<name>A0A8H5G7P7_9AGAR</name>
<keyword evidence="3" id="KW-1185">Reference proteome</keyword>
<gene>
    <name evidence="2" type="ORF">D9758_013997</name>
</gene>
<dbReference type="Pfam" id="PF00075">
    <property type="entry name" value="RNase_H"/>
    <property type="match status" value="1"/>
</dbReference>
<dbReference type="InterPro" id="IPR036397">
    <property type="entry name" value="RNaseH_sf"/>
</dbReference>
<dbReference type="InterPro" id="IPR012337">
    <property type="entry name" value="RNaseH-like_sf"/>
</dbReference>
<dbReference type="InterPro" id="IPR002156">
    <property type="entry name" value="RNaseH_domain"/>
</dbReference>
<reference evidence="2 3" key="1">
    <citation type="journal article" date="2020" name="ISME J.">
        <title>Uncovering the hidden diversity of litter-decomposition mechanisms in mushroom-forming fungi.</title>
        <authorList>
            <person name="Floudas D."/>
            <person name="Bentzer J."/>
            <person name="Ahren D."/>
            <person name="Johansson T."/>
            <person name="Persson P."/>
            <person name="Tunlid A."/>
        </authorList>
    </citation>
    <scope>NUCLEOTIDE SEQUENCE [LARGE SCALE GENOMIC DNA]</scope>
    <source>
        <strain evidence="2 3">CBS 291.85</strain>
    </source>
</reference>
<dbReference type="PROSITE" id="PS50879">
    <property type="entry name" value="RNASE_H_1"/>
    <property type="match status" value="1"/>
</dbReference>
<dbReference type="EMBL" id="JAACJM010000046">
    <property type="protein sequence ID" value="KAF5359907.1"/>
    <property type="molecule type" value="Genomic_DNA"/>
</dbReference>
<evidence type="ECO:0000313" key="3">
    <source>
        <dbReference type="Proteomes" id="UP000559256"/>
    </source>
</evidence>
<proteinExistence type="predicted"/>
<comment type="caution">
    <text evidence="2">The sequence shown here is derived from an EMBL/GenBank/DDBJ whole genome shotgun (WGS) entry which is preliminary data.</text>
</comment>
<evidence type="ECO:0000313" key="2">
    <source>
        <dbReference type="EMBL" id="KAF5359907.1"/>
    </source>
</evidence>
<dbReference type="AlphaFoldDB" id="A0A8H5G7P7"/>